<evidence type="ECO:0000256" key="2">
    <source>
        <dbReference type="PROSITE-ProRule" id="PRU00335"/>
    </source>
</evidence>
<dbReference type="PROSITE" id="PS01081">
    <property type="entry name" value="HTH_TETR_1"/>
    <property type="match status" value="1"/>
</dbReference>
<dbReference type="PRINTS" id="PR00455">
    <property type="entry name" value="HTHTETR"/>
</dbReference>
<evidence type="ECO:0000259" key="3">
    <source>
        <dbReference type="PROSITE" id="PS50977"/>
    </source>
</evidence>
<comment type="caution">
    <text evidence="4">The sequence shown here is derived from an EMBL/GenBank/DDBJ whole genome shotgun (WGS) entry which is preliminary data.</text>
</comment>
<gene>
    <name evidence="4" type="ORF">Q5741_07470</name>
</gene>
<dbReference type="EMBL" id="JAUQTB010000003">
    <property type="protein sequence ID" value="MDO7906257.1"/>
    <property type="molecule type" value="Genomic_DNA"/>
</dbReference>
<dbReference type="InterPro" id="IPR009057">
    <property type="entry name" value="Homeodomain-like_sf"/>
</dbReference>
<dbReference type="PANTHER" id="PTHR30055">
    <property type="entry name" value="HTH-TYPE TRANSCRIPTIONAL REGULATOR RUTR"/>
    <property type="match status" value="1"/>
</dbReference>
<dbReference type="InterPro" id="IPR036271">
    <property type="entry name" value="Tet_transcr_reg_TetR-rel_C_sf"/>
</dbReference>
<reference evidence="4 5" key="1">
    <citation type="submission" date="2023-07" db="EMBL/GenBank/DDBJ databases">
        <title>Paenibacillus sp. JX-17 nov. isolated from soil.</title>
        <authorList>
            <person name="Wan Y."/>
            <person name="Liu B."/>
        </authorList>
    </citation>
    <scope>NUCLEOTIDE SEQUENCE [LARGE SCALE GENOMIC DNA]</scope>
    <source>
        <strain evidence="4 5">JX-17</strain>
    </source>
</reference>
<accession>A0ABT9CAI3</accession>
<dbReference type="SUPFAM" id="SSF48498">
    <property type="entry name" value="Tetracyclin repressor-like, C-terminal domain"/>
    <property type="match status" value="1"/>
</dbReference>
<proteinExistence type="predicted"/>
<dbReference type="Pfam" id="PF00440">
    <property type="entry name" value="TetR_N"/>
    <property type="match status" value="1"/>
</dbReference>
<dbReference type="PROSITE" id="PS50977">
    <property type="entry name" value="HTH_TETR_2"/>
    <property type="match status" value="1"/>
</dbReference>
<dbReference type="Gene3D" id="1.10.357.10">
    <property type="entry name" value="Tetracycline Repressor, domain 2"/>
    <property type="match status" value="1"/>
</dbReference>
<keyword evidence="1 2" id="KW-0238">DNA-binding</keyword>
<dbReference type="InterPro" id="IPR023772">
    <property type="entry name" value="DNA-bd_HTH_TetR-type_CS"/>
</dbReference>
<evidence type="ECO:0000256" key="1">
    <source>
        <dbReference type="ARBA" id="ARBA00023125"/>
    </source>
</evidence>
<dbReference type="SUPFAM" id="SSF46689">
    <property type="entry name" value="Homeodomain-like"/>
    <property type="match status" value="1"/>
</dbReference>
<keyword evidence="5" id="KW-1185">Reference proteome</keyword>
<organism evidence="4 5">
    <name type="scientific">Paenibacillus lacisoli</name>
    <dbReference type="NCBI Taxonomy" id="3064525"/>
    <lineage>
        <taxon>Bacteria</taxon>
        <taxon>Bacillati</taxon>
        <taxon>Bacillota</taxon>
        <taxon>Bacilli</taxon>
        <taxon>Bacillales</taxon>
        <taxon>Paenibacillaceae</taxon>
        <taxon>Paenibacillus</taxon>
    </lineage>
</organism>
<dbReference type="Gene3D" id="1.10.10.60">
    <property type="entry name" value="Homeodomain-like"/>
    <property type="match status" value="1"/>
</dbReference>
<evidence type="ECO:0000313" key="5">
    <source>
        <dbReference type="Proteomes" id="UP001240171"/>
    </source>
</evidence>
<dbReference type="InterPro" id="IPR001647">
    <property type="entry name" value="HTH_TetR"/>
</dbReference>
<protein>
    <submittedName>
        <fullName evidence="4">TetR/AcrR family transcriptional regulator</fullName>
    </submittedName>
</protein>
<feature type="domain" description="HTH tetR-type" evidence="3">
    <location>
        <begin position="15"/>
        <end position="75"/>
    </location>
</feature>
<evidence type="ECO:0000313" key="4">
    <source>
        <dbReference type="EMBL" id="MDO7906257.1"/>
    </source>
</evidence>
<dbReference type="Proteomes" id="UP001240171">
    <property type="component" value="Unassembled WGS sequence"/>
</dbReference>
<dbReference type="InterPro" id="IPR050109">
    <property type="entry name" value="HTH-type_TetR-like_transc_reg"/>
</dbReference>
<sequence length="203" mass="23657">MKKTNKQRTRPEDGAETRLLIMQVGRDLFMTYGFRAVSTRQIALACGLTQPALYRHFRDKEALYIDVLLHELETVNQALLQQIEQGQRQTVATLRLLARYLSDTPHDLSWMFHDLEHEIEPESRQRVRTAFWRQFLQPVADVFGQGFRSGELHTMEERLNPETAAMMFLNYLKQQPGKAPREDWPDTVVDLLLYGISAQPNKN</sequence>
<feature type="DNA-binding region" description="H-T-H motif" evidence="2">
    <location>
        <begin position="38"/>
        <end position="57"/>
    </location>
</feature>
<dbReference type="PANTHER" id="PTHR30055:SF237">
    <property type="entry name" value="TRANSCRIPTIONAL REPRESSOR MCE3R"/>
    <property type="match status" value="1"/>
</dbReference>
<name>A0ABT9CAI3_9BACL</name>